<dbReference type="RefSeq" id="WP_230752136.1">
    <property type="nucleotide sequence ID" value="NZ_JAINWA010000001.1"/>
</dbReference>
<comment type="caution">
    <text evidence="1">The sequence shown here is derived from an EMBL/GenBank/DDBJ whole genome shotgun (WGS) entry which is preliminary data.</text>
</comment>
<gene>
    <name evidence="1" type="ORF">K7J14_00695</name>
</gene>
<organism evidence="1 2">
    <name type="scientific">Teretinema zuelzerae</name>
    <dbReference type="NCBI Taxonomy" id="156"/>
    <lineage>
        <taxon>Bacteria</taxon>
        <taxon>Pseudomonadati</taxon>
        <taxon>Spirochaetota</taxon>
        <taxon>Spirochaetia</taxon>
        <taxon>Spirochaetales</taxon>
        <taxon>Treponemataceae</taxon>
        <taxon>Teretinema</taxon>
    </lineage>
</organism>
<dbReference type="Proteomes" id="UP001198163">
    <property type="component" value="Unassembled WGS sequence"/>
</dbReference>
<evidence type="ECO:0000313" key="1">
    <source>
        <dbReference type="EMBL" id="MCD1653226.1"/>
    </source>
</evidence>
<accession>A0AAE3EGA5</accession>
<reference evidence="1" key="1">
    <citation type="submission" date="2021-08" db="EMBL/GenBank/DDBJ databases">
        <title>Comparative analyses of Brucepasteria parasyntrophica and Teretinema zuelzerae.</title>
        <authorList>
            <person name="Song Y."/>
            <person name="Brune A."/>
        </authorList>
    </citation>
    <scope>NUCLEOTIDE SEQUENCE</scope>
    <source>
        <strain evidence="1">DSM 1903</strain>
    </source>
</reference>
<proteinExistence type="predicted"/>
<protein>
    <submittedName>
        <fullName evidence="1">Transcriptional regulator</fullName>
    </submittedName>
</protein>
<sequence>MSDLIKHQAEDDFNKARNKALFNEIQNFLNPDRSKLLSFHDVKKILKPKNEVYAGMQTIPIDRIVGSEGRYQDFDSHFLPKSRNLKERWERVDSAHLSDTVLPPIQLYEIGGLYFVRDGNHRVSVAKAQGVGYIDAEVISLKSEITLKPGLNPESLLTEVIKYEKRIFYTETSFGDLTDYWDLEFTSPGQYDVIYNHILVHKYFINETKKEEIPFQDALLSWFDNVYKPVLHVIQKKKLLKMFRDRTASDLYVWIIKQWDELKRKYGLEFSLDQATQVIADTHNRNPLRVVSDWFKRTFQT</sequence>
<dbReference type="AlphaFoldDB" id="A0AAE3EGA5"/>
<dbReference type="SUPFAM" id="SSF110849">
    <property type="entry name" value="ParB/Sulfiredoxin"/>
    <property type="match status" value="1"/>
</dbReference>
<dbReference type="InterPro" id="IPR036086">
    <property type="entry name" value="ParB/Sulfiredoxin_sf"/>
</dbReference>
<name>A0AAE3EGA5_9SPIR</name>
<keyword evidence="2" id="KW-1185">Reference proteome</keyword>
<evidence type="ECO:0000313" key="2">
    <source>
        <dbReference type="Proteomes" id="UP001198163"/>
    </source>
</evidence>
<dbReference type="EMBL" id="JAINWA010000001">
    <property type="protein sequence ID" value="MCD1653226.1"/>
    <property type="molecule type" value="Genomic_DNA"/>
</dbReference>